<protein>
    <submittedName>
        <fullName evidence="1">Uncharacterized protein DUF2017</fullName>
    </submittedName>
</protein>
<proteinExistence type="predicted"/>
<evidence type="ECO:0000313" key="2">
    <source>
        <dbReference type="Proteomes" id="UP000237752"/>
    </source>
</evidence>
<dbReference type="EMBL" id="PVUE01000030">
    <property type="protein sequence ID" value="PRZ30492.1"/>
    <property type="molecule type" value="Genomic_DNA"/>
</dbReference>
<gene>
    <name evidence="1" type="ORF">CLV47_1306</name>
</gene>
<organism evidence="1 2">
    <name type="scientific">Antricoccus suffuscus</name>
    <dbReference type="NCBI Taxonomy" id="1629062"/>
    <lineage>
        <taxon>Bacteria</taxon>
        <taxon>Bacillati</taxon>
        <taxon>Actinomycetota</taxon>
        <taxon>Actinomycetes</taxon>
        <taxon>Geodermatophilales</taxon>
        <taxon>Antricoccaceae</taxon>
        <taxon>Antricoccus</taxon>
    </lineage>
</organism>
<dbReference type="Pfam" id="PF09438">
    <property type="entry name" value="DUF2017"/>
    <property type="match status" value="1"/>
</dbReference>
<name>A0A2T0Z2B3_9ACTN</name>
<evidence type="ECO:0000313" key="1">
    <source>
        <dbReference type="EMBL" id="PRZ30492.1"/>
    </source>
</evidence>
<dbReference type="InterPro" id="IPR018561">
    <property type="entry name" value="AosR"/>
</dbReference>
<keyword evidence="2" id="KW-1185">Reference proteome</keyword>
<dbReference type="Proteomes" id="UP000237752">
    <property type="component" value="Unassembled WGS sequence"/>
</dbReference>
<accession>A0A2T0Z2B3</accession>
<dbReference type="RefSeq" id="WP_170111193.1">
    <property type="nucleotide sequence ID" value="NZ_PVUE01000030.1"/>
</dbReference>
<sequence length="201" mass="21431">MSAHLQLDHFSIDGERIGVHVDPHESELLSGLIGQVRALLIERGSEVGDSSAFAADDGADETAMLSALEHSLTPLPPPTDEVLARLLPSGRRDNAERAGGSAIEFRRLTEGDLRRSKIADADQALAVLTAGESGASLNSGEAQSLLRAINDVRLSLGARLDVTEDTPYPRSIRNEHDQALAIYFWTGSVQEELVTVLGAVG</sequence>
<reference evidence="1 2" key="1">
    <citation type="submission" date="2018-03" db="EMBL/GenBank/DDBJ databases">
        <title>Genomic Encyclopedia of Archaeal and Bacterial Type Strains, Phase II (KMG-II): from individual species to whole genera.</title>
        <authorList>
            <person name="Goeker M."/>
        </authorList>
    </citation>
    <scope>NUCLEOTIDE SEQUENCE [LARGE SCALE GENOMIC DNA]</scope>
    <source>
        <strain evidence="1 2">DSM 100065</strain>
    </source>
</reference>
<comment type="caution">
    <text evidence="1">The sequence shown here is derived from an EMBL/GenBank/DDBJ whole genome shotgun (WGS) entry which is preliminary data.</text>
</comment>
<dbReference type="AlphaFoldDB" id="A0A2T0Z2B3"/>